<evidence type="ECO:0000313" key="1">
    <source>
        <dbReference type="EMBL" id="OGM12431.1"/>
    </source>
</evidence>
<dbReference type="AlphaFoldDB" id="A0A1F7XBP1"/>
<protein>
    <submittedName>
        <fullName evidence="1">Uncharacterized protein</fullName>
    </submittedName>
</protein>
<reference evidence="1 2" key="1">
    <citation type="journal article" date="2016" name="Nat. Commun.">
        <title>Thousands of microbial genomes shed light on interconnected biogeochemical processes in an aquifer system.</title>
        <authorList>
            <person name="Anantharaman K."/>
            <person name="Brown C.T."/>
            <person name="Hug L.A."/>
            <person name="Sharon I."/>
            <person name="Castelle C.J."/>
            <person name="Probst A.J."/>
            <person name="Thomas B.C."/>
            <person name="Singh A."/>
            <person name="Wilkins M.J."/>
            <person name="Karaoz U."/>
            <person name="Brodie E.L."/>
            <person name="Williams K.H."/>
            <person name="Hubbard S.S."/>
            <person name="Banfield J.F."/>
        </authorList>
    </citation>
    <scope>NUCLEOTIDE SEQUENCE [LARGE SCALE GENOMIC DNA]</scope>
</reference>
<organism evidence="1 2">
    <name type="scientific">Candidatus Woesebacteria bacterium RBG_16_34_12</name>
    <dbReference type="NCBI Taxonomy" id="1802480"/>
    <lineage>
        <taxon>Bacteria</taxon>
        <taxon>Candidatus Woeseibacteriota</taxon>
    </lineage>
</organism>
<accession>A0A1F7XBP1</accession>
<dbReference type="Proteomes" id="UP000177053">
    <property type="component" value="Unassembled WGS sequence"/>
</dbReference>
<comment type="caution">
    <text evidence="1">The sequence shown here is derived from an EMBL/GenBank/DDBJ whole genome shotgun (WGS) entry which is preliminary data.</text>
</comment>
<proteinExistence type="predicted"/>
<sequence>MSQERRKRININFRQTAKSFRAARQTQIFSHLNRNLPYNLYRATKEKFLLNLQKISSFKKEKNLFNTKKTSNRSQF</sequence>
<name>A0A1F7XBP1_9BACT</name>
<gene>
    <name evidence="1" type="ORF">A2Z22_04630</name>
</gene>
<dbReference type="EMBL" id="MGFS01000001">
    <property type="protein sequence ID" value="OGM12431.1"/>
    <property type="molecule type" value="Genomic_DNA"/>
</dbReference>
<evidence type="ECO:0000313" key="2">
    <source>
        <dbReference type="Proteomes" id="UP000177053"/>
    </source>
</evidence>